<dbReference type="AlphaFoldDB" id="A0A1A9I9E7"/>
<gene>
    <name evidence="1" type="ORF">A8C56_22195</name>
</gene>
<name>A0A1A9I9E7_9BACT</name>
<accession>A0A1A9I9E7</accession>
<dbReference type="KEGG" id="nia:A8C56_22195"/>
<reference evidence="1 2" key="1">
    <citation type="submission" date="2016-05" db="EMBL/GenBank/DDBJ databases">
        <title>Niabella ginsenosidivorans BS26 whole genome sequencing.</title>
        <authorList>
            <person name="Im W.T."/>
            <person name="Siddiqi M.Z."/>
        </authorList>
    </citation>
    <scope>NUCLEOTIDE SEQUENCE [LARGE SCALE GENOMIC DNA]</scope>
    <source>
        <strain evidence="1 2">BS26</strain>
    </source>
</reference>
<keyword evidence="2" id="KW-1185">Reference proteome</keyword>
<dbReference type="Proteomes" id="UP000077667">
    <property type="component" value="Chromosome"/>
</dbReference>
<evidence type="ECO:0000313" key="1">
    <source>
        <dbReference type="EMBL" id="ANH83332.1"/>
    </source>
</evidence>
<dbReference type="EMBL" id="CP015772">
    <property type="protein sequence ID" value="ANH83332.1"/>
    <property type="molecule type" value="Genomic_DNA"/>
</dbReference>
<dbReference type="STRING" id="1176587.A8C56_22195"/>
<sequence length="74" mass="8397">MRKKPKPVQQKAKPAHLKARLTGRAGFACEAFFIPRGTLYPSVAKVKGWPPPPVQVGCRGKKLQQFRFLLRARR</sequence>
<protein>
    <submittedName>
        <fullName evidence="1">Uncharacterized protein</fullName>
    </submittedName>
</protein>
<evidence type="ECO:0000313" key="2">
    <source>
        <dbReference type="Proteomes" id="UP000077667"/>
    </source>
</evidence>
<organism evidence="1 2">
    <name type="scientific">Niabella ginsenosidivorans</name>
    <dbReference type="NCBI Taxonomy" id="1176587"/>
    <lineage>
        <taxon>Bacteria</taxon>
        <taxon>Pseudomonadati</taxon>
        <taxon>Bacteroidota</taxon>
        <taxon>Chitinophagia</taxon>
        <taxon>Chitinophagales</taxon>
        <taxon>Chitinophagaceae</taxon>
        <taxon>Niabella</taxon>
    </lineage>
</organism>
<proteinExistence type="predicted"/>